<comment type="caution">
    <text evidence="1">The sequence shown here is derived from an EMBL/GenBank/DDBJ whole genome shotgun (WGS) entry which is preliminary data.</text>
</comment>
<dbReference type="GO" id="GO:0003676">
    <property type="term" value="F:nucleic acid binding"/>
    <property type="evidence" value="ECO:0007669"/>
    <property type="project" value="InterPro"/>
</dbReference>
<dbReference type="SUPFAM" id="SSF54928">
    <property type="entry name" value="RNA-binding domain, RBD"/>
    <property type="match status" value="1"/>
</dbReference>
<sequence length="280" mass="30817">RITVITMIEDTCMAMKWAIVASISDLALLPSVKSFGTWLAAEVTKEASKIGTQLILESSPSLVLNVPPADLEGNCVAYERIHKETPGAQLVVHILPHQSSDEYEWMKALASRYGLIRQGVLLENALSHFQSTEKLQVLRNIIQWISRRSAELARGKAGHEKPFDLRVGTDDVVVKPAKGMVDETILKAVVAGVLHGTDGGDGESSVHVSGLPMGTGEYEVARIFRDLTVRSVGINAREAVVNLKNKFHAHQASLYNNHQMDRYHILQVVPLSDSVIRQIK</sequence>
<reference evidence="1" key="1">
    <citation type="submission" date="2023-10" db="EMBL/GenBank/DDBJ databases">
        <title>Genome assembly of Pristionchus species.</title>
        <authorList>
            <person name="Yoshida K."/>
            <person name="Sommer R.J."/>
        </authorList>
    </citation>
    <scope>NUCLEOTIDE SEQUENCE</scope>
    <source>
        <strain evidence="1">RS0144</strain>
    </source>
</reference>
<organism evidence="1 2">
    <name type="scientific">Pristionchus entomophagus</name>
    <dbReference type="NCBI Taxonomy" id="358040"/>
    <lineage>
        <taxon>Eukaryota</taxon>
        <taxon>Metazoa</taxon>
        <taxon>Ecdysozoa</taxon>
        <taxon>Nematoda</taxon>
        <taxon>Chromadorea</taxon>
        <taxon>Rhabditida</taxon>
        <taxon>Rhabditina</taxon>
        <taxon>Diplogasteromorpha</taxon>
        <taxon>Diplogasteroidea</taxon>
        <taxon>Neodiplogasteridae</taxon>
        <taxon>Pristionchus</taxon>
    </lineage>
</organism>
<protein>
    <submittedName>
        <fullName evidence="1">Uncharacterized protein</fullName>
    </submittedName>
</protein>
<gene>
    <name evidence="1" type="ORF">PENTCL1PPCAC_24841</name>
</gene>
<evidence type="ECO:0000313" key="1">
    <source>
        <dbReference type="EMBL" id="GMT02667.1"/>
    </source>
</evidence>
<feature type="non-terminal residue" evidence="1">
    <location>
        <position position="280"/>
    </location>
</feature>
<proteinExistence type="predicted"/>
<dbReference type="EMBL" id="BTSX01000005">
    <property type="protein sequence ID" value="GMT02667.1"/>
    <property type="molecule type" value="Genomic_DNA"/>
</dbReference>
<keyword evidence="2" id="KW-1185">Reference proteome</keyword>
<feature type="non-terminal residue" evidence="1">
    <location>
        <position position="1"/>
    </location>
</feature>
<dbReference type="AlphaFoldDB" id="A0AAV5U8F0"/>
<dbReference type="Proteomes" id="UP001432027">
    <property type="component" value="Unassembled WGS sequence"/>
</dbReference>
<evidence type="ECO:0000313" key="2">
    <source>
        <dbReference type="Proteomes" id="UP001432027"/>
    </source>
</evidence>
<dbReference type="InterPro" id="IPR035979">
    <property type="entry name" value="RBD_domain_sf"/>
</dbReference>
<accession>A0AAV5U8F0</accession>
<name>A0AAV5U8F0_9BILA</name>